<proteinExistence type="predicted"/>
<evidence type="ECO:0000256" key="2">
    <source>
        <dbReference type="ARBA" id="ARBA00023002"/>
    </source>
</evidence>
<dbReference type="AlphaFoldDB" id="A0A978UI61"/>
<feature type="region of interest" description="Disordered" evidence="3">
    <location>
        <begin position="1"/>
        <end position="25"/>
    </location>
</feature>
<dbReference type="Gene3D" id="3.40.50.720">
    <property type="entry name" value="NAD(P)-binding Rossmann-like Domain"/>
    <property type="match status" value="1"/>
</dbReference>
<dbReference type="GO" id="GO:0016491">
    <property type="term" value="F:oxidoreductase activity"/>
    <property type="evidence" value="ECO:0007669"/>
    <property type="project" value="UniProtKB-KW"/>
</dbReference>
<accession>A0A978UI61</accession>
<evidence type="ECO:0000313" key="4">
    <source>
        <dbReference type="EMBL" id="KAH7514492.1"/>
    </source>
</evidence>
<keyword evidence="1" id="KW-0521">NADP</keyword>
<protein>
    <submittedName>
        <fullName evidence="4">Uncharacterized protein</fullName>
    </submittedName>
</protein>
<keyword evidence="2" id="KW-0560">Oxidoreductase</keyword>
<organism evidence="4 5">
    <name type="scientific">Ziziphus jujuba var. spinosa</name>
    <dbReference type="NCBI Taxonomy" id="714518"/>
    <lineage>
        <taxon>Eukaryota</taxon>
        <taxon>Viridiplantae</taxon>
        <taxon>Streptophyta</taxon>
        <taxon>Embryophyta</taxon>
        <taxon>Tracheophyta</taxon>
        <taxon>Spermatophyta</taxon>
        <taxon>Magnoliopsida</taxon>
        <taxon>eudicotyledons</taxon>
        <taxon>Gunneridae</taxon>
        <taxon>Pentapetalae</taxon>
        <taxon>rosids</taxon>
        <taxon>fabids</taxon>
        <taxon>Rosales</taxon>
        <taxon>Rhamnaceae</taxon>
        <taxon>Paliureae</taxon>
        <taxon>Ziziphus</taxon>
    </lineage>
</organism>
<dbReference type="Proteomes" id="UP000813462">
    <property type="component" value="Unassembled WGS sequence"/>
</dbReference>
<reference evidence="4" key="1">
    <citation type="journal article" date="2021" name="Front. Plant Sci.">
        <title>Chromosome-Scale Genome Assembly for Chinese Sour Jujube and Insights Into Its Genome Evolution and Domestication Signature.</title>
        <authorList>
            <person name="Shen L.-Y."/>
            <person name="Luo H."/>
            <person name="Wang X.-L."/>
            <person name="Wang X.-M."/>
            <person name="Qiu X.-J."/>
            <person name="Liu H."/>
            <person name="Zhou S.-S."/>
            <person name="Jia K.-H."/>
            <person name="Nie S."/>
            <person name="Bao Y.-T."/>
            <person name="Zhang R.-G."/>
            <person name="Yun Q.-Z."/>
            <person name="Chai Y.-H."/>
            <person name="Lu J.-Y."/>
            <person name="Li Y."/>
            <person name="Zhao S.-W."/>
            <person name="Mao J.-F."/>
            <person name="Jia S.-G."/>
            <person name="Mao Y.-M."/>
        </authorList>
    </citation>
    <scope>NUCLEOTIDE SEQUENCE</scope>
    <source>
        <strain evidence="4">AT0</strain>
        <tissue evidence="4">Leaf</tissue>
    </source>
</reference>
<dbReference type="InterPro" id="IPR045000">
    <property type="entry name" value="TR"/>
</dbReference>
<sequence length="167" mass="18820">MTQPDISSRGKRWTREGMTGLLTGGTRGRGHAIVEELAGFGATVNTCSRKQNELDRDQREKLIETVSSIFKGKPNILKLMWIAGHTDKDGNYLTTEAAEIGQRIVILGMPEYKGRVMAVGHEVAPTEYWHIPRRSSRQKVSESAIDEEIRRLRKAIVNKQMDMVILT</sequence>
<dbReference type="PANTHER" id="PTHR42898">
    <property type="entry name" value="TROPINONE REDUCTASE"/>
    <property type="match status" value="1"/>
</dbReference>
<dbReference type="InterPro" id="IPR036291">
    <property type="entry name" value="NAD(P)-bd_dom_sf"/>
</dbReference>
<gene>
    <name evidence="4" type="ORF">FEM48_Zijuj11G0095200</name>
</gene>
<evidence type="ECO:0000256" key="3">
    <source>
        <dbReference type="SAM" id="MobiDB-lite"/>
    </source>
</evidence>
<dbReference type="PANTHER" id="PTHR42898:SF6">
    <property type="entry name" value="NADP-DEPENDENT MANNITOL DEHYDROGENASE"/>
    <property type="match status" value="1"/>
</dbReference>
<evidence type="ECO:0000313" key="5">
    <source>
        <dbReference type="Proteomes" id="UP000813462"/>
    </source>
</evidence>
<comment type="caution">
    <text evidence="4">The sequence shown here is derived from an EMBL/GenBank/DDBJ whole genome shotgun (WGS) entry which is preliminary data.</text>
</comment>
<dbReference type="EMBL" id="JAEACU010000011">
    <property type="protein sequence ID" value="KAH7514492.1"/>
    <property type="molecule type" value="Genomic_DNA"/>
</dbReference>
<name>A0A978UI61_ZIZJJ</name>
<evidence type="ECO:0000256" key="1">
    <source>
        <dbReference type="ARBA" id="ARBA00022857"/>
    </source>
</evidence>
<dbReference type="SUPFAM" id="SSF51735">
    <property type="entry name" value="NAD(P)-binding Rossmann-fold domains"/>
    <property type="match status" value="1"/>
</dbReference>